<evidence type="ECO:0000313" key="10">
    <source>
        <dbReference type="EMBL" id="RWX49036.1"/>
    </source>
</evidence>
<evidence type="ECO:0000256" key="3">
    <source>
        <dbReference type="ARBA" id="ARBA00022475"/>
    </source>
</evidence>
<evidence type="ECO:0000256" key="5">
    <source>
        <dbReference type="ARBA" id="ARBA00022692"/>
    </source>
</evidence>
<protein>
    <recommendedName>
        <fullName evidence="12">Sulphur transport domain-containing protein</fullName>
    </recommendedName>
</protein>
<dbReference type="PANTHER" id="PTHR30574">
    <property type="entry name" value="INNER MEMBRANE PROTEIN YEDE"/>
    <property type="match status" value="1"/>
</dbReference>
<feature type="transmembrane region" description="Helical" evidence="9">
    <location>
        <begin position="113"/>
        <end position="135"/>
    </location>
</feature>
<keyword evidence="7 9" id="KW-0472">Membrane</keyword>
<dbReference type="PANTHER" id="PTHR30574:SF1">
    <property type="entry name" value="SULPHUR TRANSPORT DOMAIN-CONTAINING PROTEIN"/>
    <property type="match status" value="1"/>
</dbReference>
<dbReference type="EMBL" id="MTKP01000086">
    <property type="protein sequence ID" value="RWX49036.1"/>
    <property type="molecule type" value="Genomic_DNA"/>
</dbReference>
<keyword evidence="4" id="KW-0997">Cell inner membrane</keyword>
<comment type="similarity">
    <text evidence="8">Belongs to the TsuA/YedE (TC 9.B.102) family.</text>
</comment>
<name>A0A3S3R348_9BACT</name>
<evidence type="ECO:0000256" key="7">
    <source>
        <dbReference type="ARBA" id="ARBA00023136"/>
    </source>
</evidence>
<evidence type="ECO:0000256" key="4">
    <source>
        <dbReference type="ARBA" id="ARBA00022519"/>
    </source>
</evidence>
<evidence type="ECO:0000256" key="1">
    <source>
        <dbReference type="ARBA" id="ARBA00004429"/>
    </source>
</evidence>
<comment type="subcellular location">
    <subcellularLocation>
        <location evidence="1">Cell inner membrane</location>
        <topology evidence="1">Multi-pass membrane protein</topology>
    </subcellularLocation>
</comment>
<sequence>MNESSLLGKTRALYKELCETEWNANITGVIIAVLSILIMVWWRPWGAVGAIRNWGDWILYGVTFGYMDAPKSALISSGSVIGIGFLGGSFLSACLGGQFAFRFPPYREVVKAILAGILMGVGSALAGGCNVGGMYNALGNLAANGFSMWLGIVIGVLLGLWLLYKEMEYITWGSSGAWTVQVPRVVQTLCGLGALAALIWGAYQYSGYDGEGNVDYIASLSGILLIAAGIGYAMHRGRWCMIQGFREPHMTGDCTLAKSVALSIFILAIGGAVVKFAVPISNEGVAVLAPINYVRGTFGWVGVAGGFLFGLGGMLAGGCGSGTLWRVGEGQIKLWIVVPFFGIANSLMSLWFKGMEFEIGGAKLNDLMTQAKYGLLDADVDEIQDAIDAADTITVVGLEKAGYLGKYIYMPDVMGFGWTLGLITLSMVLWYIIVTWNEDSNKLIVPM</sequence>
<dbReference type="InterPro" id="IPR007272">
    <property type="entry name" value="Sulf_transp_TsuA/YedE"/>
</dbReference>
<feature type="transmembrane region" description="Helical" evidence="9">
    <location>
        <begin position="21"/>
        <end position="42"/>
    </location>
</feature>
<keyword evidence="6 9" id="KW-1133">Transmembrane helix</keyword>
<dbReference type="Proteomes" id="UP000288086">
    <property type="component" value="Unassembled WGS sequence"/>
</dbReference>
<evidence type="ECO:0008006" key="12">
    <source>
        <dbReference type="Google" id="ProtNLM"/>
    </source>
</evidence>
<feature type="transmembrane region" description="Helical" evidence="9">
    <location>
        <begin position="255"/>
        <end position="278"/>
    </location>
</feature>
<keyword evidence="11" id="KW-1185">Reference proteome</keyword>
<dbReference type="Pfam" id="PF04143">
    <property type="entry name" value="Sulf_transp"/>
    <property type="match status" value="2"/>
</dbReference>
<organism evidence="10 11">
    <name type="scientific">Candidatus Electrothrix communis</name>
    <dbReference type="NCBI Taxonomy" id="1859133"/>
    <lineage>
        <taxon>Bacteria</taxon>
        <taxon>Pseudomonadati</taxon>
        <taxon>Thermodesulfobacteriota</taxon>
        <taxon>Desulfobulbia</taxon>
        <taxon>Desulfobulbales</taxon>
        <taxon>Desulfobulbaceae</taxon>
        <taxon>Candidatus Electrothrix</taxon>
    </lineage>
</organism>
<feature type="transmembrane region" description="Helical" evidence="9">
    <location>
        <begin position="332"/>
        <end position="352"/>
    </location>
</feature>
<evidence type="ECO:0000256" key="2">
    <source>
        <dbReference type="ARBA" id="ARBA00022448"/>
    </source>
</evidence>
<gene>
    <name evidence="10" type="ORF">VT98_10862</name>
</gene>
<accession>A0A3S3R348</accession>
<evidence type="ECO:0000256" key="6">
    <source>
        <dbReference type="ARBA" id="ARBA00022989"/>
    </source>
</evidence>
<keyword evidence="5 9" id="KW-0812">Transmembrane</keyword>
<comment type="caution">
    <text evidence="10">The sequence shown here is derived from an EMBL/GenBank/DDBJ whole genome shotgun (WGS) entry which is preliminary data.</text>
</comment>
<dbReference type="GO" id="GO:0005886">
    <property type="term" value="C:plasma membrane"/>
    <property type="evidence" value="ECO:0007669"/>
    <property type="project" value="UniProtKB-SubCell"/>
</dbReference>
<feature type="transmembrane region" description="Helical" evidence="9">
    <location>
        <begin position="298"/>
        <end position="320"/>
    </location>
</feature>
<proteinExistence type="inferred from homology"/>
<reference evidence="10 11" key="1">
    <citation type="submission" date="2017-01" db="EMBL/GenBank/DDBJ databases">
        <title>The cable genome- insights into the physiology and evolution of filamentous bacteria capable of sulfide oxidation via long distance electron transfer.</title>
        <authorList>
            <person name="Schreiber L."/>
            <person name="Bjerg J.T."/>
            <person name="Boggild A."/>
            <person name="Van De Vossenberg J."/>
            <person name="Meysman F."/>
            <person name="Nielsen L.P."/>
            <person name="Schramm A."/>
            <person name="Kjeldsen K.U."/>
        </authorList>
    </citation>
    <scope>NUCLEOTIDE SEQUENCE [LARGE SCALE GENOMIC DNA]</scope>
    <source>
        <strain evidence="10">A1</strain>
    </source>
</reference>
<dbReference type="AlphaFoldDB" id="A0A3S3R348"/>
<feature type="transmembrane region" description="Helical" evidence="9">
    <location>
        <begin position="413"/>
        <end position="434"/>
    </location>
</feature>
<evidence type="ECO:0000313" key="11">
    <source>
        <dbReference type="Proteomes" id="UP000288086"/>
    </source>
</evidence>
<evidence type="ECO:0000256" key="9">
    <source>
        <dbReference type="SAM" id="Phobius"/>
    </source>
</evidence>
<feature type="transmembrane region" description="Helical" evidence="9">
    <location>
        <begin position="216"/>
        <end position="234"/>
    </location>
</feature>
<evidence type="ECO:0000256" key="8">
    <source>
        <dbReference type="ARBA" id="ARBA00035655"/>
    </source>
</evidence>
<feature type="transmembrane region" description="Helical" evidence="9">
    <location>
        <begin position="141"/>
        <end position="164"/>
    </location>
</feature>
<keyword evidence="3" id="KW-1003">Cell membrane</keyword>
<feature type="transmembrane region" description="Helical" evidence="9">
    <location>
        <begin position="80"/>
        <end position="101"/>
    </location>
</feature>
<feature type="transmembrane region" description="Helical" evidence="9">
    <location>
        <begin position="185"/>
        <end position="204"/>
    </location>
</feature>
<keyword evidence="2" id="KW-0813">Transport</keyword>